<dbReference type="EMBL" id="AM429791">
    <property type="protein sequence ID" value="CAN78057.1"/>
    <property type="molecule type" value="Genomic_DNA"/>
</dbReference>
<evidence type="ECO:0000259" key="1">
    <source>
        <dbReference type="PROSITE" id="PS50994"/>
    </source>
</evidence>
<accession>A5ALX4</accession>
<dbReference type="PROSITE" id="PS50994">
    <property type="entry name" value="INTEGRASE"/>
    <property type="match status" value="1"/>
</dbReference>
<reference evidence="2" key="1">
    <citation type="journal article" date="2007" name="PLoS ONE">
        <title>The first genome sequence of an elite grapevine cultivar (Pinot noir Vitis vinifera L.): coping with a highly heterozygous genome.</title>
        <authorList>
            <person name="Velasco R."/>
            <person name="Zharkikh A."/>
            <person name="Troggio M."/>
            <person name="Cartwright D.A."/>
            <person name="Cestaro A."/>
            <person name="Pruss D."/>
            <person name="Pindo M."/>
            <person name="FitzGerald L.M."/>
            <person name="Vezzulli S."/>
            <person name="Reid J."/>
            <person name="Malacarne G."/>
            <person name="Iliev D."/>
            <person name="Coppola G."/>
            <person name="Wardell B."/>
            <person name="Micheletti D."/>
            <person name="Macalma T."/>
            <person name="Facci M."/>
            <person name="Mitchell J.T."/>
            <person name="Perazzolli M."/>
            <person name="Eldredge G."/>
            <person name="Gatto P."/>
            <person name="Oyzerski R."/>
            <person name="Moretto M."/>
            <person name="Gutin N."/>
            <person name="Stefanini M."/>
            <person name="Chen Y."/>
            <person name="Segala C."/>
            <person name="Davenport C."/>
            <person name="Dematte L."/>
            <person name="Mraz A."/>
            <person name="Battilana J."/>
            <person name="Stormo K."/>
            <person name="Costa F."/>
            <person name="Tao Q."/>
            <person name="Si-Ammour A."/>
            <person name="Harkins T."/>
            <person name="Lackey A."/>
            <person name="Perbost C."/>
            <person name="Taillon B."/>
            <person name="Stella A."/>
            <person name="Solovyev V."/>
            <person name="Fawcett J.A."/>
            <person name="Sterck L."/>
            <person name="Vandepoele K."/>
            <person name="Grando S.M."/>
            <person name="Toppo S."/>
            <person name="Moser C."/>
            <person name="Lanchbury J."/>
            <person name="Bogden R."/>
            <person name="Skolnick M."/>
            <person name="Sgaramella V."/>
            <person name="Bhatnagar S.K."/>
            <person name="Fontana P."/>
            <person name="Gutin A."/>
            <person name="Van de Peer Y."/>
            <person name="Salamini F."/>
            <person name="Viola R."/>
        </authorList>
    </citation>
    <scope>NUCLEOTIDE SEQUENCE</scope>
</reference>
<dbReference type="GO" id="GO:0003676">
    <property type="term" value="F:nucleic acid binding"/>
    <property type="evidence" value="ECO:0007669"/>
    <property type="project" value="InterPro"/>
</dbReference>
<dbReference type="InterPro" id="IPR021109">
    <property type="entry name" value="Peptidase_aspartic_dom_sf"/>
</dbReference>
<dbReference type="InterPro" id="IPR000477">
    <property type="entry name" value="RT_dom"/>
</dbReference>
<dbReference type="Gene3D" id="3.30.420.10">
    <property type="entry name" value="Ribonuclease H-like superfamily/Ribonuclease H"/>
    <property type="match status" value="1"/>
</dbReference>
<dbReference type="Gene3D" id="1.10.340.70">
    <property type="match status" value="1"/>
</dbReference>
<protein>
    <recommendedName>
        <fullName evidence="1">Integrase catalytic domain-containing protein</fullName>
    </recommendedName>
</protein>
<dbReference type="SUPFAM" id="SSF53098">
    <property type="entry name" value="Ribonuclease H-like"/>
    <property type="match status" value="1"/>
</dbReference>
<dbReference type="InterPro" id="IPR012337">
    <property type="entry name" value="RNaseH-like_sf"/>
</dbReference>
<dbReference type="CDD" id="cd01647">
    <property type="entry name" value="RT_LTR"/>
    <property type="match status" value="1"/>
</dbReference>
<dbReference type="InterPro" id="IPR043502">
    <property type="entry name" value="DNA/RNA_pol_sf"/>
</dbReference>
<dbReference type="InterPro" id="IPR036397">
    <property type="entry name" value="RNaseH_sf"/>
</dbReference>
<dbReference type="InterPro" id="IPR001584">
    <property type="entry name" value="Integrase_cat-core"/>
</dbReference>
<name>A5ALX4_VITVI</name>
<gene>
    <name evidence="2" type="ORF">VITISV_022118</name>
</gene>
<dbReference type="InterPro" id="IPR043128">
    <property type="entry name" value="Rev_trsase/Diguanyl_cyclase"/>
</dbReference>
<dbReference type="PANTHER" id="PTHR48475:SF1">
    <property type="entry name" value="RNASE H TYPE-1 DOMAIN-CONTAINING PROTEIN"/>
    <property type="match status" value="1"/>
</dbReference>
<proteinExistence type="predicted"/>
<dbReference type="Pfam" id="PF00078">
    <property type="entry name" value="RVT_1"/>
    <property type="match status" value="1"/>
</dbReference>
<dbReference type="InterPro" id="IPR041577">
    <property type="entry name" value="RT_RNaseH_2"/>
</dbReference>
<dbReference type="CDD" id="cd00303">
    <property type="entry name" value="retropepsin_like"/>
    <property type="match status" value="1"/>
</dbReference>
<dbReference type="Gene3D" id="3.30.70.270">
    <property type="match status" value="1"/>
</dbReference>
<dbReference type="SUPFAM" id="SSF56672">
    <property type="entry name" value="DNA/RNA polymerases"/>
    <property type="match status" value="1"/>
</dbReference>
<feature type="domain" description="Integrase catalytic" evidence="1">
    <location>
        <begin position="1284"/>
        <end position="1444"/>
    </location>
</feature>
<dbReference type="PANTHER" id="PTHR48475">
    <property type="entry name" value="RIBONUCLEASE H"/>
    <property type="match status" value="1"/>
</dbReference>
<organism evidence="2">
    <name type="scientific">Vitis vinifera</name>
    <name type="common">Grape</name>
    <dbReference type="NCBI Taxonomy" id="29760"/>
    <lineage>
        <taxon>Eukaryota</taxon>
        <taxon>Viridiplantae</taxon>
        <taxon>Streptophyta</taxon>
        <taxon>Embryophyta</taxon>
        <taxon>Tracheophyta</taxon>
        <taxon>Spermatophyta</taxon>
        <taxon>Magnoliopsida</taxon>
        <taxon>eudicotyledons</taxon>
        <taxon>Gunneridae</taxon>
        <taxon>Pentapetalae</taxon>
        <taxon>rosids</taxon>
        <taxon>Vitales</taxon>
        <taxon>Vitaceae</taxon>
        <taxon>Viteae</taxon>
        <taxon>Vitis</taxon>
    </lineage>
</organism>
<evidence type="ECO:0000313" key="2">
    <source>
        <dbReference type="EMBL" id="CAN78057.1"/>
    </source>
</evidence>
<dbReference type="Gene3D" id="2.40.70.10">
    <property type="entry name" value="Acid Proteases"/>
    <property type="match status" value="1"/>
</dbReference>
<sequence>MKQFFMVMRNHHMLCEIQRTEVTRKFWSTSWSPIFTCSISFRISRSQESNASNGVQFGAETRKLWPFEGNCVKLKRNFALTFLDAKIFALTFPDAKIFPLTFLNAKIFAAHFPNAKISTLTFSDAKFFAPPVSNAKIQITSEDVFSEDEWLDFLSLGRKGACMSGPPVPFILRPNDDDLEGTDVQIVTHSERVAQPPLLVARPFDGSVSHEEVRREDDEILRQLLSTQARISIWSLLSSSSTHRDALILTLSQIRVETTTTPKGLIHMMTADRATCIVFLDDDLPLEGSDRTHPLYITVGCSGHRVPSVLLDNGLTLNVCPLATAIALGYAPSDFDPSTQTIRAYDNTKREVMGTLIVEFLIGPTTFPTLFQVLRIPTSFNLLLGRPWIHKVGAIPSSLHQNEKFIHDRHVIIVQSPRDMFAFSKPMLQISHSEGDLFLTGDLVAMSFDQHSSTMVLDMMRGMSFMFGLGLGRCQHGPMEFVAIVDHGIPLGLGFVPTEVDCRYMARLHWERVRARLTCTPFDYPVRPYRMSLADYFVRGLEAHPHMGDFNAMTDIEGVDELQYHAPISVMIAHSSPDQANFLSLCFPEETTDYGVDIEPSGVIDGVVPRDEYWDEMDMSMSQIVEVVQPEFASLFDLFGVSTIKVAEETQTILALELMEDVTVGDVEFEDTFGFIKGASDFMDPPLSFDILSGFISRSDDVYDSVSMDLSIFEYLHISCDSSYISAPYLLTPQILDIDDEIMQPDSDRDSSNRDLDPIDERVSRLVEYPEWLANVVPVPKKDGKILMAPEDMEKTTFITEWGTYCYRVMPFGLKNTGATYQRAATTLFHDMMHRDVEVYVDDMIVKSQSRADHLAALKRFFERIRKFRLRLNPKKYTFGVTSGKLLGHMVSERGIEVDPDKIKATLDMPMSRTEKEIRGFLGRKNQLTIWNEDYQIALEKIKEYLLSPPVLVPPMPRRPLLLYFSVLDMALGCMLAQLDDSEKEQAIYYLNPLRYLFDKPALTGRLIRWLILLPEFDIQYVSHNSIKGSIIADHLASLSISEGRPVDDDFPDEEFIVMTSLLGWRMYFDGIANHSGFGIDQHPTTNNIVEYEACILGLETALELGIKQMKRKTSLLILATLASYVDILIDVVIRPLLIELRFAPTYCCLIDETEAQDDLPWYHDIYQLLRSGTYPEATTAKDRRALRQLTTRFVICVETLYRRSIDAMLLLCLDRASTDRVMRKVHTGVYGPHMGGRMLACKIMRIGYFWLTMETYCCQFVQRCPECQIHGDLIHAPPSELHALTSPWPFSVWGIDIIGKISPKSSSGHEFILVAIDYFTKWVEATSYVRLTSTRVTSFLISHIICHYGVPHELNSNREVHFLAEVGTLLQKYGIRHHKSFAYRPQTNGAVEAANRNIKKILRKMVETSRDWSEKLPFALWAYRTSFHTSTGATPYSLVYGMEAILLVETEMGSLRVALEQQISETKWAQARFDQLNLLDEKRLRAADHVQAYKRNMARAFKK</sequence>
<dbReference type="GO" id="GO:0015074">
    <property type="term" value="P:DNA integration"/>
    <property type="evidence" value="ECO:0007669"/>
    <property type="project" value="InterPro"/>
</dbReference>
<dbReference type="Pfam" id="PF17919">
    <property type="entry name" value="RT_RNaseH_2"/>
    <property type="match status" value="1"/>
</dbReference>